<evidence type="ECO:0000313" key="2">
    <source>
        <dbReference type="Proteomes" id="UP000790377"/>
    </source>
</evidence>
<dbReference type="EMBL" id="MU268419">
    <property type="protein sequence ID" value="KAH7904602.1"/>
    <property type="molecule type" value="Genomic_DNA"/>
</dbReference>
<keyword evidence="2" id="KW-1185">Reference proteome</keyword>
<protein>
    <submittedName>
        <fullName evidence="1">Uncharacterized protein</fullName>
    </submittedName>
</protein>
<comment type="caution">
    <text evidence="1">The sequence shown here is derived from an EMBL/GenBank/DDBJ whole genome shotgun (WGS) entry which is preliminary data.</text>
</comment>
<gene>
    <name evidence="1" type="ORF">BJ138DRAFT_1119261</name>
</gene>
<sequence>MKISSEPVITPQPDSNPKAHPRTNSEGHGGNILAKSSPPPLSMDQPPSMKGEFDRPKDLNLIVPHGQFSGMHRWLLRSGYEELPNHDVHEDMATHLHNFQTFGGHNEVVTLSEAKGPDVLDIVVNAPSTADMTFATAGGVVTLYPELTMSWRGVVAPLGRWELMLGGRFGCINTGRFHLHDNMSFTKAPCGTSCPSIWRLPRTDKRILVIDWDKRYSVQPIVHQCKTEWRLSRTCANDLCQSSGYARRDGPTFREELMPDTAFDVQDRLADIDIQQPALKKGYRGLLYATLCAEPIIVEVPLIEGATELKSIEDLYIECWVRQRGHTAYSARRAKLRRTYYSVPNLDTVPLDYAYTVFTEDGLSDPPINALLNKMAPPSPKSPYLQGNFLVIKQDTKAKMALVDVCDKDIFVVNLILRRQVHVSQPTALTDGDTVLLYTMPCHQRTNENLYNT</sequence>
<dbReference type="Proteomes" id="UP000790377">
    <property type="component" value="Unassembled WGS sequence"/>
</dbReference>
<proteinExistence type="predicted"/>
<accession>A0ACB7ZUR2</accession>
<reference evidence="1" key="1">
    <citation type="journal article" date="2021" name="New Phytol.">
        <title>Evolutionary innovations through gain and loss of genes in the ectomycorrhizal Boletales.</title>
        <authorList>
            <person name="Wu G."/>
            <person name="Miyauchi S."/>
            <person name="Morin E."/>
            <person name="Kuo A."/>
            <person name="Drula E."/>
            <person name="Varga T."/>
            <person name="Kohler A."/>
            <person name="Feng B."/>
            <person name="Cao Y."/>
            <person name="Lipzen A."/>
            <person name="Daum C."/>
            <person name="Hundley H."/>
            <person name="Pangilinan J."/>
            <person name="Johnson J."/>
            <person name="Barry K."/>
            <person name="LaButti K."/>
            <person name="Ng V."/>
            <person name="Ahrendt S."/>
            <person name="Min B."/>
            <person name="Choi I.G."/>
            <person name="Park H."/>
            <person name="Plett J.M."/>
            <person name="Magnuson J."/>
            <person name="Spatafora J.W."/>
            <person name="Nagy L.G."/>
            <person name="Henrissat B."/>
            <person name="Grigoriev I.V."/>
            <person name="Yang Z.L."/>
            <person name="Xu J."/>
            <person name="Martin F.M."/>
        </authorList>
    </citation>
    <scope>NUCLEOTIDE SEQUENCE</scope>
    <source>
        <strain evidence="1">ATCC 28755</strain>
    </source>
</reference>
<evidence type="ECO:0000313" key="1">
    <source>
        <dbReference type="EMBL" id="KAH7904602.1"/>
    </source>
</evidence>
<organism evidence="1 2">
    <name type="scientific">Hygrophoropsis aurantiaca</name>
    <dbReference type="NCBI Taxonomy" id="72124"/>
    <lineage>
        <taxon>Eukaryota</taxon>
        <taxon>Fungi</taxon>
        <taxon>Dikarya</taxon>
        <taxon>Basidiomycota</taxon>
        <taxon>Agaricomycotina</taxon>
        <taxon>Agaricomycetes</taxon>
        <taxon>Agaricomycetidae</taxon>
        <taxon>Boletales</taxon>
        <taxon>Coniophorineae</taxon>
        <taxon>Hygrophoropsidaceae</taxon>
        <taxon>Hygrophoropsis</taxon>
    </lineage>
</organism>
<name>A0ACB7ZUR2_9AGAM</name>